<keyword evidence="2" id="KW-1185">Reference proteome</keyword>
<dbReference type="Proteomes" id="UP001199314">
    <property type="component" value="Unassembled WGS sequence"/>
</dbReference>
<evidence type="ECO:0000313" key="1">
    <source>
        <dbReference type="EMBL" id="MBZ9777834.1"/>
    </source>
</evidence>
<name>A0ABS7XH31_9FLAO</name>
<sequence>MIWSSGAFESGINRFAIKPSVSYFISERTSIDINFSSPRLNDLDLNAVNSYYNSYAFIPKLRTSFFNKKS</sequence>
<organism evidence="1 2">
    <name type="scientific">Psychroflexus longus</name>
    <dbReference type="NCBI Taxonomy" id="2873596"/>
    <lineage>
        <taxon>Bacteria</taxon>
        <taxon>Pseudomonadati</taxon>
        <taxon>Bacteroidota</taxon>
        <taxon>Flavobacteriia</taxon>
        <taxon>Flavobacteriales</taxon>
        <taxon>Flavobacteriaceae</taxon>
        <taxon>Psychroflexus</taxon>
    </lineage>
</organism>
<evidence type="ECO:0000313" key="2">
    <source>
        <dbReference type="Proteomes" id="UP001199314"/>
    </source>
</evidence>
<protein>
    <recommendedName>
        <fullName evidence="3">Outer membrane protein beta-barrel domain-containing protein</fullName>
    </recommendedName>
</protein>
<proteinExistence type="predicted"/>
<dbReference type="EMBL" id="JAIQZE010000002">
    <property type="protein sequence ID" value="MBZ9777834.1"/>
    <property type="molecule type" value="Genomic_DNA"/>
</dbReference>
<evidence type="ECO:0008006" key="3">
    <source>
        <dbReference type="Google" id="ProtNLM"/>
    </source>
</evidence>
<gene>
    <name evidence="1" type="ORF">LB452_02765</name>
</gene>
<reference evidence="2" key="1">
    <citation type="submission" date="2023-07" db="EMBL/GenBank/DDBJ databases">
        <title>Novel species isolated from saline lakes on Tibetan Plateau.</title>
        <authorList>
            <person name="Lu H."/>
        </authorList>
    </citation>
    <scope>NUCLEOTIDE SEQUENCE [LARGE SCALE GENOMIC DNA]</scope>
    <source>
        <strain evidence="2">CAK8W</strain>
    </source>
</reference>
<accession>A0ABS7XH31</accession>
<dbReference type="RefSeq" id="WP_224460198.1">
    <property type="nucleotide sequence ID" value="NZ_JAIQZE010000002.1"/>
</dbReference>
<comment type="caution">
    <text evidence="1">The sequence shown here is derived from an EMBL/GenBank/DDBJ whole genome shotgun (WGS) entry which is preliminary data.</text>
</comment>